<dbReference type="Proteomes" id="UP000292957">
    <property type="component" value="Unassembled WGS sequence"/>
</dbReference>
<organism evidence="1">
    <name type="scientific">Dichomitus squalens</name>
    <dbReference type="NCBI Taxonomy" id="114155"/>
    <lineage>
        <taxon>Eukaryota</taxon>
        <taxon>Fungi</taxon>
        <taxon>Dikarya</taxon>
        <taxon>Basidiomycota</taxon>
        <taxon>Agaricomycotina</taxon>
        <taxon>Agaricomycetes</taxon>
        <taxon>Polyporales</taxon>
        <taxon>Polyporaceae</taxon>
        <taxon>Dichomitus</taxon>
    </lineage>
</organism>
<dbReference type="AlphaFoldDB" id="A0A4Q9MNY4"/>
<proteinExistence type="predicted"/>
<feature type="non-terminal residue" evidence="1">
    <location>
        <position position="169"/>
    </location>
</feature>
<gene>
    <name evidence="1" type="ORF">BD311DRAFT_633920</name>
</gene>
<feature type="non-terminal residue" evidence="1">
    <location>
        <position position="1"/>
    </location>
</feature>
<dbReference type="EMBL" id="ML143427">
    <property type="protein sequence ID" value="TBU27891.1"/>
    <property type="molecule type" value="Genomic_DNA"/>
</dbReference>
<evidence type="ECO:0000313" key="1">
    <source>
        <dbReference type="EMBL" id="TBU27891.1"/>
    </source>
</evidence>
<protein>
    <recommendedName>
        <fullName evidence="2">DDE Tnp4 domain-containing protein</fullName>
    </recommendedName>
</protein>
<sequence length="169" mass="19388">PAFLPHVLHVLKHERPDKFHEELRVSPSTFDRLVLRLADDPIFSNNSENAQMSVETQLAIALWRFGRYGNAAGLQQVANWAGCGKGTVDLVTRRVMTAVLRPAFIEESIRLPTSEEKEKAKQWVEAHSCKAWHDGWCMVDGTLVPLDERPFWYGESYFDRKCNYSLNVQ</sequence>
<name>A0A4Q9MNY4_9APHY</name>
<dbReference type="OrthoDB" id="3246760at2759"/>
<evidence type="ECO:0008006" key="2">
    <source>
        <dbReference type="Google" id="ProtNLM"/>
    </source>
</evidence>
<reference evidence="1" key="1">
    <citation type="submission" date="2019-01" db="EMBL/GenBank/DDBJ databases">
        <title>Draft genome sequences of three monokaryotic isolates of the white-rot basidiomycete fungus Dichomitus squalens.</title>
        <authorList>
            <consortium name="DOE Joint Genome Institute"/>
            <person name="Lopez S.C."/>
            <person name="Andreopoulos B."/>
            <person name="Pangilinan J."/>
            <person name="Lipzen A."/>
            <person name="Riley R."/>
            <person name="Ahrendt S."/>
            <person name="Ng V."/>
            <person name="Barry K."/>
            <person name="Daum C."/>
            <person name="Grigoriev I.V."/>
            <person name="Hilden K.S."/>
            <person name="Makela M.R."/>
            <person name="de Vries R.P."/>
        </authorList>
    </citation>
    <scope>NUCLEOTIDE SEQUENCE [LARGE SCALE GENOMIC DNA]</scope>
    <source>
        <strain evidence="1">OM18370.1</strain>
    </source>
</reference>
<accession>A0A4Q9MNY4</accession>